<protein>
    <submittedName>
        <fullName evidence="1">Uncharacterized protein</fullName>
    </submittedName>
</protein>
<reference evidence="1" key="1">
    <citation type="submission" date="2014-12" db="EMBL/GenBank/DDBJ databases">
        <title>Insight into the proteome of Arion vulgaris.</title>
        <authorList>
            <person name="Aradska J."/>
            <person name="Bulat T."/>
            <person name="Smidak R."/>
            <person name="Sarate P."/>
            <person name="Gangsoo J."/>
            <person name="Sialana F."/>
            <person name="Bilban M."/>
            <person name="Lubec G."/>
        </authorList>
    </citation>
    <scope>NUCLEOTIDE SEQUENCE</scope>
    <source>
        <tissue evidence="1">Skin</tissue>
    </source>
</reference>
<evidence type="ECO:0000313" key="1">
    <source>
        <dbReference type="EMBL" id="CEK81815.1"/>
    </source>
</evidence>
<dbReference type="EMBL" id="HACG01034950">
    <property type="protein sequence ID" value="CEK81815.1"/>
    <property type="molecule type" value="Transcribed_RNA"/>
</dbReference>
<organism evidence="1">
    <name type="scientific">Arion vulgaris</name>
    <dbReference type="NCBI Taxonomy" id="1028688"/>
    <lineage>
        <taxon>Eukaryota</taxon>
        <taxon>Metazoa</taxon>
        <taxon>Spiralia</taxon>
        <taxon>Lophotrochozoa</taxon>
        <taxon>Mollusca</taxon>
        <taxon>Gastropoda</taxon>
        <taxon>Heterobranchia</taxon>
        <taxon>Euthyneura</taxon>
        <taxon>Panpulmonata</taxon>
        <taxon>Eupulmonata</taxon>
        <taxon>Stylommatophora</taxon>
        <taxon>Helicina</taxon>
        <taxon>Arionoidea</taxon>
        <taxon>Arionidae</taxon>
        <taxon>Arion</taxon>
    </lineage>
</organism>
<gene>
    <name evidence="1" type="primary">ORF128109</name>
</gene>
<proteinExistence type="predicted"/>
<accession>A0A0B7APG2</accession>
<dbReference type="AlphaFoldDB" id="A0A0B7APG2"/>
<sequence>MLSEKISIYDEAETIKNIHESGYFYRVASLADQAHEPGRKENDNKQKCEIEDIDKIMY</sequence>
<name>A0A0B7APG2_9EUPU</name>